<proteinExistence type="predicted"/>
<sequence length="216" mass="23809">MVCAFHIPSALGNLSQWPPGPSPSPILLAHGALLNAAQRAVGCGRASGSAPLSLSLFLVLWAPSLLLHFPTPPPLQTLLLFIQSAFFASPIRRSPLDHSSWIPNHCASRFIPACFDHLCPRGVFLAHHTTIVFPSRAFRDDRHIFPRHPPRFRDPLSTTRRASLSHRHLSLTAVSSIYFCCSSISRDFSITTCPSKRALPLRRPDRSGQPACRPTD</sequence>
<reference evidence="1" key="1">
    <citation type="journal article" date="2023" name="Mol. Phylogenet. Evol.">
        <title>Genome-scale phylogeny and comparative genomics of the fungal order Sordariales.</title>
        <authorList>
            <person name="Hensen N."/>
            <person name="Bonometti L."/>
            <person name="Westerberg I."/>
            <person name="Brannstrom I.O."/>
            <person name="Guillou S."/>
            <person name="Cros-Aarteil S."/>
            <person name="Calhoun S."/>
            <person name="Haridas S."/>
            <person name="Kuo A."/>
            <person name="Mondo S."/>
            <person name="Pangilinan J."/>
            <person name="Riley R."/>
            <person name="LaButti K."/>
            <person name="Andreopoulos B."/>
            <person name="Lipzen A."/>
            <person name="Chen C."/>
            <person name="Yan M."/>
            <person name="Daum C."/>
            <person name="Ng V."/>
            <person name="Clum A."/>
            <person name="Steindorff A."/>
            <person name="Ohm R.A."/>
            <person name="Martin F."/>
            <person name="Silar P."/>
            <person name="Natvig D.O."/>
            <person name="Lalanne C."/>
            <person name="Gautier V."/>
            <person name="Ament-Velasquez S.L."/>
            <person name="Kruys A."/>
            <person name="Hutchinson M.I."/>
            <person name="Powell A.J."/>
            <person name="Barry K."/>
            <person name="Miller A.N."/>
            <person name="Grigoriev I.V."/>
            <person name="Debuchy R."/>
            <person name="Gladieux P."/>
            <person name="Hiltunen Thoren M."/>
            <person name="Johannesson H."/>
        </authorList>
    </citation>
    <scope>NUCLEOTIDE SEQUENCE</scope>
    <source>
        <strain evidence="1">CBS 315.58</strain>
    </source>
</reference>
<comment type="caution">
    <text evidence="1">The sequence shown here is derived from an EMBL/GenBank/DDBJ whole genome shotgun (WGS) entry which is preliminary data.</text>
</comment>
<dbReference type="AlphaFoldDB" id="A0AAN7AZC5"/>
<accession>A0AAN7AZC5</accession>
<dbReference type="EMBL" id="MU863884">
    <property type="protein sequence ID" value="KAK4204067.1"/>
    <property type="molecule type" value="Genomic_DNA"/>
</dbReference>
<evidence type="ECO:0000313" key="1">
    <source>
        <dbReference type="EMBL" id="KAK4204067.1"/>
    </source>
</evidence>
<protein>
    <submittedName>
        <fullName evidence="1">Uncharacterized protein</fullName>
    </submittedName>
</protein>
<keyword evidence="2" id="KW-1185">Reference proteome</keyword>
<dbReference type="Proteomes" id="UP001303160">
    <property type="component" value="Unassembled WGS sequence"/>
</dbReference>
<organism evidence="1 2">
    <name type="scientific">Triangularia verruculosa</name>
    <dbReference type="NCBI Taxonomy" id="2587418"/>
    <lineage>
        <taxon>Eukaryota</taxon>
        <taxon>Fungi</taxon>
        <taxon>Dikarya</taxon>
        <taxon>Ascomycota</taxon>
        <taxon>Pezizomycotina</taxon>
        <taxon>Sordariomycetes</taxon>
        <taxon>Sordariomycetidae</taxon>
        <taxon>Sordariales</taxon>
        <taxon>Podosporaceae</taxon>
        <taxon>Triangularia</taxon>
    </lineage>
</organism>
<evidence type="ECO:0000313" key="2">
    <source>
        <dbReference type="Proteomes" id="UP001303160"/>
    </source>
</evidence>
<gene>
    <name evidence="1" type="ORF">QBC40DRAFT_2441</name>
</gene>
<name>A0AAN7AZC5_9PEZI</name>
<reference evidence="1" key="2">
    <citation type="submission" date="2023-05" db="EMBL/GenBank/DDBJ databases">
        <authorList>
            <consortium name="Lawrence Berkeley National Laboratory"/>
            <person name="Steindorff A."/>
            <person name="Hensen N."/>
            <person name="Bonometti L."/>
            <person name="Westerberg I."/>
            <person name="Brannstrom I.O."/>
            <person name="Guillou S."/>
            <person name="Cros-Aarteil S."/>
            <person name="Calhoun S."/>
            <person name="Haridas S."/>
            <person name="Kuo A."/>
            <person name="Mondo S."/>
            <person name="Pangilinan J."/>
            <person name="Riley R."/>
            <person name="Labutti K."/>
            <person name="Andreopoulos B."/>
            <person name="Lipzen A."/>
            <person name="Chen C."/>
            <person name="Yanf M."/>
            <person name="Daum C."/>
            <person name="Ng V."/>
            <person name="Clum A."/>
            <person name="Ohm R."/>
            <person name="Martin F."/>
            <person name="Silar P."/>
            <person name="Natvig D."/>
            <person name="Lalanne C."/>
            <person name="Gautier V."/>
            <person name="Ament-Velasquez S.L."/>
            <person name="Kruys A."/>
            <person name="Hutchinson M.I."/>
            <person name="Powell A.J."/>
            <person name="Barry K."/>
            <person name="Miller A.N."/>
            <person name="Grigoriev I.V."/>
            <person name="Debuchy R."/>
            <person name="Gladieux P."/>
            <person name="Thoren M.H."/>
            <person name="Johannesson H."/>
        </authorList>
    </citation>
    <scope>NUCLEOTIDE SEQUENCE</scope>
    <source>
        <strain evidence="1">CBS 315.58</strain>
    </source>
</reference>